<dbReference type="RefSeq" id="WP_063242338.1">
    <property type="nucleotide sequence ID" value="NZ_LUKF01000001.1"/>
</dbReference>
<evidence type="ECO:0000313" key="3">
    <source>
        <dbReference type="Proteomes" id="UP000075391"/>
    </source>
</evidence>
<dbReference type="AlphaFoldDB" id="A0A150WVT9"/>
<dbReference type="OrthoDB" id="9828057at2"/>
<feature type="chain" id="PRO_5007573777" evidence="1">
    <location>
        <begin position="21"/>
        <end position="135"/>
    </location>
</feature>
<keyword evidence="1" id="KW-0732">Signal</keyword>
<comment type="caution">
    <text evidence="2">The sequence shown here is derived from an EMBL/GenBank/DDBJ whole genome shotgun (WGS) entry which is preliminary data.</text>
</comment>
<name>A0A150WVT9_BDEBC</name>
<reference evidence="2 3" key="1">
    <citation type="submission" date="2016-03" db="EMBL/GenBank/DDBJ databases">
        <authorList>
            <person name="Ploux O."/>
        </authorList>
    </citation>
    <scope>NUCLEOTIDE SEQUENCE [LARGE SCALE GENOMIC DNA]</scope>
    <source>
        <strain evidence="2 3">BER2</strain>
    </source>
</reference>
<feature type="signal peptide" evidence="1">
    <location>
        <begin position="1"/>
        <end position="20"/>
    </location>
</feature>
<organism evidence="2 3">
    <name type="scientific">Bdellovibrio bacteriovorus</name>
    <dbReference type="NCBI Taxonomy" id="959"/>
    <lineage>
        <taxon>Bacteria</taxon>
        <taxon>Pseudomonadati</taxon>
        <taxon>Bdellovibrionota</taxon>
        <taxon>Bdellovibrionia</taxon>
        <taxon>Bdellovibrionales</taxon>
        <taxon>Pseudobdellovibrionaceae</taxon>
        <taxon>Bdellovibrio</taxon>
    </lineage>
</organism>
<gene>
    <name evidence="2" type="ORF">AZI85_01050</name>
</gene>
<proteinExistence type="predicted"/>
<dbReference type="EMBL" id="LUKF01000001">
    <property type="protein sequence ID" value="KYG70561.1"/>
    <property type="molecule type" value="Genomic_DNA"/>
</dbReference>
<accession>A0A150WVT9</accession>
<protein>
    <submittedName>
        <fullName evidence="2">Uncharacterized protein</fullName>
    </submittedName>
</protein>
<evidence type="ECO:0000256" key="1">
    <source>
        <dbReference type="SAM" id="SignalP"/>
    </source>
</evidence>
<evidence type="ECO:0000313" key="2">
    <source>
        <dbReference type="EMBL" id="KYG70561.1"/>
    </source>
</evidence>
<dbReference type="Proteomes" id="UP000075391">
    <property type="component" value="Unassembled WGS sequence"/>
</dbReference>
<sequence>MSKFKMFAMIICLAPMTSFAQNKPRQAALVNAEWVYWALSHTFPEYKKSIGPDAYEFYLTQLECRSMDMHEEGEPSIKVECNGRPATELFLSLLNAGAAVNRDKIGSSTIKLRNIACGVEDLGAAQPEYYCTAIQ</sequence>